<evidence type="ECO:0000313" key="5">
    <source>
        <dbReference type="Proteomes" id="UP000525623"/>
    </source>
</evidence>
<dbReference type="InterPro" id="IPR009057">
    <property type="entry name" value="Homeodomain-like_sf"/>
</dbReference>
<accession>A0A7W4JFQ9</accession>
<name>A0A7W4JFQ9_9PROT</name>
<protein>
    <submittedName>
        <fullName evidence="4">TetR family transcriptional regulator</fullName>
    </submittedName>
</protein>
<comment type="caution">
    <text evidence="4">The sequence shown here is derived from an EMBL/GenBank/DDBJ whole genome shotgun (WGS) entry which is preliminary data.</text>
</comment>
<dbReference type="InterPro" id="IPR001647">
    <property type="entry name" value="HTH_TetR"/>
</dbReference>
<proteinExistence type="predicted"/>
<dbReference type="PANTHER" id="PTHR43479:SF11">
    <property type="entry name" value="ACREF_ENVCD OPERON REPRESSOR-RELATED"/>
    <property type="match status" value="1"/>
</dbReference>
<dbReference type="RefSeq" id="WP_182968036.1">
    <property type="nucleotide sequence ID" value="NZ_BAABGC010000069.1"/>
</dbReference>
<dbReference type="Pfam" id="PF00440">
    <property type="entry name" value="TetR_N"/>
    <property type="match status" value="1"/>
</dbReference>
<dbReference type="AlphaFoldDB" id="A0A7W4JFQ9"/>
<evidence type="ECO:0000256" key="2">
    <source>
        <dbReference type="PROSITE-ProRule" id="PRU00335"/>
    </source>
</evidence>
<dbReference type="GO" id="GO:0003677">
    <property type="term" value="F:DNA binding"/>
    <property type="evidence" value="ECO:0007669"/>
    <property type="project" value="UniProtKB-UniRule"/>
</dbReference>
<dbReference type="Gene3D" id="1.10.357.10">
    <property type="entry name" value="Tetracycline Repressor, domain 2"/>
    <property type="match status" value="1"/>
</dbReference>
<organism evidence="4 5">
    <name type="scientific">Gluconacetobacter tumulicola</name>
    <dbReference type="NCBI Taxonomy" id="1017177"/>
    <lineage>
        <taxon>Bacteria</taxon>
        <taxon>Pseudomonadati</taxon>
        <taxon>Pseudomonadota</taxon>
        <taxon>Alphaproteobacteria</taxon>
        <taxon>Acetobacterales</taxon>
        <taxon>Acetobacteraceae</taxon>
        <taxon>Gluconacetobacter</taxon>
    </lineage>
</organism>
<gene>
    <name evidence="4" type="ORF">HLH29_14485</name>
</gene>
<sequence length="221" mass="25252">MTLRAYDKTAKEERRSTIIQTARHLFEKQDGRLPSVAQIAEAASLGKGTIYIYYRTKEEIFAALLRESWAPALRIVEEEMTARSRPKAQSIQSFVTRFVEYVEANPRLLRLDALSKEVLERNMSPEALIAHKRAFLESLDRVSRDLEAAFGLERGRGFQLLTRCHALTRGLWQSFGDPVQGCATAEFPHPNFGTELKEALQEYWRGALSKEWLMSDEMPTG</sequence>
<dbReference type="Pfam" id="PF17929">
    <property type="entry name" value="TetR_C_34"/>
    <property type="match status" value="1"/>
</dbReference>
<keyword evidence="1 2" id="KW-0238">DNA-binding</keyword>
<evidence type="ECO:0000313" key="4">
    <source>
        <dbReference type="EMBL" id="MBB2180351.1"/>
    </source>
</evidence>
<dbReference type="PANTHER" id="PTHR43479">
    <property type="entry name" value="ACREF/ENVCD OPERON REPRESSOR-RELATED"/>
    <property type="match status" value="1"/>
</dbReference>
<feature type="domain" description="HTH tetR-type" evidence="3">
    <location>
        <begin position="12"/>
        <end position="72"/>
    </location>
</feature>
<dbReference type="InterPro" id="IPR041483">
    <property type="entry name" value="TetR_C_34"/>
</dbReference>
<evidence type="ECO:0000259" key="3">
    <source>
        <dbReference type="PROSITE" id="PS50977"/>
    </source>
</evidence>
<dbReference type="EMBL" id="JABEQL010000022">
    <property type="protein sequence ID" value="MBB2180351.1"/>
    <property type="molecule type" value="Genomic_DNA"/>
</dbReference>
<evidence type="ECO:0000256" key="1">
    <source>
        <dbReference type="ARBA" id="ARBA00023125"/>
    </source>
</evidence>
<reference evidence="4 5" key="1">
    <citation type="submission" date="2020-04" db="EMBL/GenBank/DDBJ databases">
        <title>Description of novel Gluconacetobacter.</title>
        <authorList>
            <person name="Sombolestani A."/>
        </authorList>
    </citation>
    <scope>NUCLEOTIDE SEQUENCE [LARGE SCALE GENOMIC DNA]</scope>
    <source>
        <strain evidence="4 5">LMG 27725</strain>
    </source>
</reference>
<dbReference type="InterPro" id="IPR050624">
    <property type="entry name" value="HTH-type_Tx_Regulator"/>
</dbReference>
<dbReference type="SUPFAM" id="SSF46689">
    <property type="entry name" value="Homeodomain-like"/>
    <property type="match status" value="1"/>
</dbReference>
<dbReference type="PROSITE" id="PS50977">
    <property type="entry name" value="HTH_TETR_2"/>
    <property type="match status" value="1"/>
</dbReference>
<feature type="DNA-binding region" description="H-T-H motif" evidence="2">
    <location>
        <begin position="35"/>
        <end position="54"/>
    </location>
</feature>
<dbReference type="Proteomes" id="UP000525623">
    <property type="component" value="Unassembled WGS sequence"/>
</dbReference>
<dbReference type="PRINTS" id="PR00455">
    <property type="entry name" value="HTHTETR"/>
</dbReference>
<keyword evidence="5" id="KW-1185">Reference proteome</keyword>